<feature type="domain" description="PKS/mFAS DH" evidence="9">
    <location>
        <begin position="857"/>
        <end position="1137"/>
    </location>
</feature>
<feature type="region of interest" description="C-terminal hotdog fold" evidence="6">
    <location>
        <begin position="993"/>
        <end position="1137"/>
    </location>
</feature>
<accession>A0A8C9RDW4</accession>
<dbReference type="Gene3D" id="3.30.70.250">
    <property type="entry name" value="Malonyl-CoA ACP transacylase, ACP-binding"/>
    <property type="match status" value="1"/>
</dbReference>
<dbReference type="InterPro" id="IPR050444">
    <property type="entry name" value="Polyketide_Synthase"/>
</dbReference>
<dbReference type="Pfam" id="PF00109">
    <property type="entry name" value="ketoacyl-synt"/>
    <property type="match status" value="1"/>
</dbReference>
<dbReference type="SUPFAM" id="SSF53901">
    <property type="entry name" value="Thiolase-like"/>
    <property type="match status" value="1"/>
</dbReference>
<dbReference type="PROSITE" id="PS00606">
    <property type="entry name" value="KS3_1"/>
    <property type="match status" value="1"/>
</dbReference>
<evidence type="ECO:0000256" key="5">
    <source>
        <dbReference type="ARBA" id="ARBA00048404"/>
    </source>
</evidence>
<dbReference type="UniPathway" id="UPA00094"/>
<feature type="domain" description="Ketosynthase family 3 (KS3)" evidence="8">
    <location>
        <begin position="5"/>
        <end position="406"/>
    </location>
</feature>
<dbReference type="OrthoDB" id="329835at2759"/>
<reference evidence="10" key="3">
    <citation type="submission" date="2025-09" db="UniProtKB">
        <authorList>
            <consortium name="Ensembl"/>
        </authorList>
    </citation>
    <scope>IDENTIFICATION</scope>
</reference>
<evidence type="ECO:0000313" key="11">
    <source>
        <dbReference type="Proteomes" id="UP000694397"/>
    </source>
</evidence>
<dbReference type="PANTHER" id="PTHR45681:SF8">
    <property type="entry name" value="CARRIER DOMAIN-CONTAINING PROTEIN"/>
    <property type="match status" value="1"/>
</dbReference>
<reference evidence="10" key="2">
    <citation type="submission" date="2025-08" db="UniProtKB">
        <authorList>
            <consortium name="Ensembl"/>
        </authorList>
    </citation>
    <scope>IDENTIFICATION</scope>
</reference>
<dbReference type="InterPro" id="IPR014043">
    <property type="entry name" value="Acyl_transferase_dom"/>
</dbReference>
<dbReference type="Pfam" id="PF16197">
    <property type="entry name" value="KAsynt_C_assoc"/>
    <property type="match status" value="1"/>
</dbReference>
<dbReference type="InterPro" id="IPR011032">
    <property type="entry name" value="GroES-like_sf"/>
</dbReference>
<name>A0A8C9RDW4_SCLFO</name>
<dbReference type="InterPro" id="IPR016039">
    <property type="entry name" value="Thiolase-like"/>
</dbReference>
<dbReference type="InterPro" id="IPR049552">
    <property type="entry name" value="PKS_DH_N"/>
</dbReference>
<dbReference type="InterPro" id="IPR036736">
    <property type="entry name" value="ACP-like_sf"/>
</dbReference>
<dbReference type="InterPro" id="IPR049900">
    <property type="entry name" value="PKS_mFAS_DH"/>
</dbReference>
<dbReference type="GO" id="GO:0004315">
    <property type="term" value="F:3-oxoacyl-[acyl-carrier-protein] synthase activity"/>
    <property type="evidence" value="ECO:0007669"/>
    <property type="project" value="InterPro"/>
</dbReference>
<proteinExistence type="predicted"/>
<dbReference type="PANTHER" id="PTHR45681">
    <property type="entry name" value="POLYKETIDE SYNTHASE 44-RELATED"/>
    <property type="match status" value="1"/>
</dbReference>
<dbReference type="PROSITE" id="PS50075">
    <property type="entry name" value="CARRIER"/>
    <property type="match status" value="1"/>
</dbReference>
<sequence length="2047" mass="226965">MDDTDEGIAIVGIGCNFPGGEGLDNFWNVLLEGKNCTVRIPKERFDSQSWGKYFGIDETEAFQLDPQQKILLQCSYRALENAGIPMEKASETKTGVYIGIGNRDFEHLLTNNSPSQINHRSVTSAGMAIAANRLSYVFNFTGPSLALDTACSSSLVALHLACQAIRNGDCEMALCGAVGCILEPRIFVALSKAKMVSPEGTSKPFSRHADGYGRGEGCGIVVLKKLKKALDDFDHIWGVISVTAVNQDGCSTTPIIKPSLVQQEELLSMIYPTRINPSHVQYVEAHGTGTLLGDLTEAKSISSVIAKARSAEMGTLLIGSVKGNIGHTELTAGMAGLIKVLLMMHHRTIVPSLFYSEDSASIDAKELNVKVPTVVEKWEPNGPFERAAGISSFGFGGTNAHAVVKQHKSVSAAQAAMGHSFCIFILSAKTEKSIMMMIEDTAQKISTNSTVDIQHIAYTSACRRSHAKHKYRKAFVVSSLRNLEAQLRSALNKKVVPSRMNPRLIFVFCGNGVTYKGMCSQLLKEEPVFREKVKEIDTLMQRYKGTGVFERLQDDSDDSFEPQVIQPLLFAIQVAIHSVLKHWGINADAIVGHSVGEIAAAHCSGLLSLEDAVKVLYFRSTLQNQVTGGKMLVISNVPVSEILKLLSPYSGKVSLAAFNSPRSCTLSGEGDAIDSLHQSLQTSPAGKDLFLRLLNVPAAYHSHMMDPILTRMEKSIGTLDAKKPETELFSTVTGAPFSEGDFCTGKYWARNIREPVAFEQAIKSAAKGMKNVVFLEIGPRHALKRNIMETLEEDTVVLPSVLPEKDQETLLNVLPKLYELGHPVKWEQFYKGCEVPPAPFPQYQFDSPKNVTFYVTQASTGSDHVLLNSIGTNRFLCNCFSDTVSYLREHKNNGVAIIPGSFYVELALASCMASSKPKVPLSSLQLTINFHIPFVLNHKSPELTVQLDPGEGEMAVQIQSSSAIYASGSIKCRPGKTVKLQTISMHSIHQRCTPLMESEELYKMLSKSGFEHGSVFRNTGELYYGKEFNEVLSFVKVPDELQEHLHDYCIHPVVLDYLMQIAAVFADKARISKPGYPSSIGSVSVFEPLQKEMFMYLRATYVDSDIIICGCFTDKEGRVLTELQDMKITHLSSMPLGIREFFFESEINVTATENNSSHKPKALVFADLQGVALALKQYLHDDSSYMDFKHDKEEVLGLLLALDFSSLDHEEILFIWGVFDLTNLETENVMQRLLTCCECFRQLVLKLYEAKFSHPLRIITYGSSEKTVFNINSGFVLPGLTRGCAAEFEFFKFQLIDIESISYKDIEALGQVIRSYPCTKYPEIIISDGQIHSVTLSHTPFKDNSSQKVGHSESECFALQTVDPYQVARLSAIPIGDIDVDIQEQMIEIELTKVCIHSMDYFPVTTSDLNFGQTLYWSEHISQNHTLLALDFSGIVTAVGSKVVDFKTGDPVVSCYPVVASSKLRIPEVACYSAKKFPFLLDLPCMSYFVLAWEILFKELPEVNHHMKLGIISSQLNSALMNVLVAAAFEKGWSSVLTFQDVGTVPHKDLCDALVLLPPLNPSFIDQVCRVCPAKDIIVVCDSKNLTSISQNILKNENDNVCIHTVHAEKVFQKAYLRNHKKDIDNWLKSMHFDASTFSLRWNTFQSVIPKSSETMPSQSYFNSDRIPVIVLNDKAGSELSDILMLEKQKVRFQRNAVYVVSGGLSGLGFETVKFIAERGGGYIVTLSRRKPTHETQLVIDSLQSTYRITILCQQCDISITSQVEEAFSDIGKKFPHPVKGVFHSAVVLSDGLISTLNESLFEKVLKPKVNGVLNLHRVTRKSKLDYFVCYSSIASCMGSAAQSNYCAANSFLDLFCHYRRRMGLAAQSINWGPLNLGLLLNKDHLHTFMESKGVTPMSISEAHESLEQSLLLNSPQQIVCKFSFKNLAASRQNDSLRQRLYGVLETVLQTAMEPDPRVEMVNSSLTSAPEEYIRLLLCEICDAELEALEDNVLLTTLGVDSMLVITLQNHIYWERGISIPLVKLLDPQCTLSTLISYLKVDGETVE</sequence>
<dbReference type="Pfam" id="PF21089">
    <property type="entry name" value="PKS_DH_N"/>
    <property type="match status" value="1"/>
</dbReference>
<evidence type="ECO:0000256" key="1">
    <source>
        <dbReference type="ARBA" id="ARBA00005194"/>
    </source>
</evidence>
<keyword evidence="2" id="KW-0596">Phosphopantetheine</keyword>
<feature type="active site" description="Proton acceptor; for dehydratase activity" evidence="6">
    <location>
        <position position="890"/>
    </location>
</feature>
<dbReference type="Pfam" id="PF08659">
    <property type="entry name" value="KR"/>
    <property type="match status" value="1"/>
</dbReference>
<reference evidence="10 11" key="1">
    <citation type="submission" date="2019-04" db="EMBL/GenBank/DDBJ databases">
        <authorList>
            <consortium name="Wellcome Sanger Institute Data Sharing"/>
        </authorList>
    </citation>
    <scope>NUCLEOTIDE SEQUENCE [LARGE SCALE GENOMIC DNA]</scope>
</reference>
<dbReference type="Pfam" id="PF14765">
    <property type="entry name" value="PS-DH"/>
    <property type="match status" value="1"/>
</dbReference>
<dbReference type="SUPFAM" id="SSF51735">
    <property type="entry name" value="NAD(P)-binding Rossmann-fold domains"/>
    <property type="match status" value="1"/>
</dbReference>
<keyword evidence="3" id="KW-0597">Phosphoprotein</keyword>
<dbReference type="Proteomes" id="UP000694397">
    <property type="component" value="Chromosome 7"/>
</dbReference>
<protein>
    <submittedName>
        <fullName evidence="10">Highly reducing polyketide synthase PKS6-like</fullName>
    </submittedName>
</protein>
<feature type="active site" description="Proton donor; for dehydratase activity" evidence="6">
    <location>
        <position position="1056"/>
    </location>
</feature>
<dbReference type="Gene3D" id="3.30.70.3290">
    <property type="match status" value="1"/>
</dbReference>
<evidence type="ECO:0000259" key="8">
    <source>
        <dbReference type="PROSITE" id="PS52004"/>
    </source>
</evidence>
<dbReference type="SUPFAM" id="SSF47336">
    <property type="entry name" value="ACP-like"/>
    <property type="match status" value="1"/>
</dbReference>
<dbReference type="InterPro" id="IPR020841">
    <property type="entry name" value="PKS_Beta-ketoAc_synthase_dom"/>
</dbReference>
<dbReference type="SUPFAM" id="SSF50129">
    <property type="entry name" value="GroES-like"/>
    <property type="match status" value="1"/>
</dbReference>
<dbReference type="InterPro" id="IPR016036">
    <property type="entry name" value="Malonyl_transacylase_ACP-bd"/>
</dbReference>
<dbReference type="PROSITE" id="PS52004">
    <property type="entry name" value="KS3_2"/>
    <property type="match status" value="1"/>
</dbReference>
<dbReference type="InterPro" id="IPR032821">
    <property type="entry name" value="PKS_assoc"/>
</dbReference>
<dbReference type="SMART" id="SM00827">
    <property type="entry name" value="PKS_AT"/>
    <property type="match status" value="1"/>
</dbReference>
<dbReference type="Gene3D" id="3.10.129.110">
    <property type="entry name" value="Polyketide synthase dehydratase"/>
    <property type="match status" value="1"/>
</dbReference>
<evidence type="ECO:0000256" key="3">
    <source>
        <dbReference type="ARBA" id="ARBA00022553"/>
    </source>
</evidence>
<dbReference type="InterPro" id="IPR018201">
    <property type="entry name" value="Ketoacyl_synth_AS"/>
</dbReference>
<dbReference type="Pfam" id="PF02801">
    <property type="entry name" value="Ketoacyl-synt_C"/>
    <property type="match status" value="1"/>
</dbReference>
<evidence type="ECO:0000313" key="10">
    <source>
        <dbReference type="Ensembl" id="ENSSFOP00015010032.2"/>
    </source>
</evidence>
<dbReference type="GO" id="GO:0006633">
    <property type="term" value="P:fatty acid biosynthetic process"/>
    <property type="evidence" value="ECO:0007669"/>
    <property type="project" value="UniProtKB-UniPathway"/>
</dbReference>
<dbReference type="Gene3D" id="3.40.366.10">
    <property type="entry name" value="Malonyl-Coenzyme A Acyl Carrier Protein, domain 2"/>
    <property type="match status" value="1"/>
</dbReference>
<keyword evidence="4" id="KW-0808">Transferase</keyword>
<dbReference type="Ensembl" id="ENSSFOT00015010171.2">
    <property type="protein sequence ID" value="ENSSFOP00015010032.2"/>
    <property type="gene ID" value="ENSSFOG00015006471.2"/>
</dbReference>
<dbReference type="SMART" id="SM00822">
    <property type="entry name" value="PKS_KR"/>
    <property type="match status" value="1"/>
</dbReference>
<dbReference type="Pfam" id="PF00550">
    <property type="entry name" value="PP-binding"/>
    <property type="match status" value="1"/>
</dbReference>
<evidence type="ECO:0000256" key="4">
    <source>
        <dbReference type="ARBA" id="ARBA00022679"/>
    </source>
</evidence>
<dbReference type="InterPro" id="IPR013968">
    <property type="entry name" value="PKS_KR"/>
</dbReference>
<dbReference type="InterPro" id="IPR001227">
    <property type="entry name" value="Ac_transferase_dom_sf"/>
</dbReference>
<dbReference type="CDD" id="cd05274">
    <property type="entry name" value="KR_FAS_SDR_x"/>
    <property type="match status" value="1"/>
</dbReference>
<organism evidence="10 11">
    <name type="scientific">Scleropages formosus</name>
    <name type="common">Asian bonytongue</name>
    <name type="synonym">Osteoglossum formosum</name>
    <dbReference type="NCBI Taxonomy" id="113540"/>
    <lineage>
        <taxon>Eukaryota</taxon>
        <taxon>Metazoa</taxon>
        <taxon>Chordata</taxon>
        <taxon>Craniata</taxon>
        <taxon>Vertebrata</taxon>
        <taxon>Euteleostomi</taxon>
        <taxon>Actinopterygii</taxon>
        <taxon>Neopterygii</taxon>
        <taxon>Teleostei</taxon>
        <taxon>Osteoglossocephala</taxon>
        <taxon>Osteoglossomorpha</taxon>
        <taxon>Osteoglossiformes</taxon>
        <taxon>Osteoglossidae</taxon>
        <taxon>Scleropages</taxon>
    </lineage>
</organism>
<dbReference type="Pfam" id="PF00698">
    <property type="entry name" value="Acyl_transf_1"/>
    <property type="match status" value="1"/>
</dbReference>
<dbReference type="SUPFAM" id="SSF55048">
    <property type="entry name" value="Probable ACP-binding domain of malonyl-CoA ACP transacylase"/>
    <property type="match status" value="1"/>
</dbReference>
<dbReference type="InterPro" id="IPR057326">
    <property type="entry name" value="KR_dom"/>
</dbReference>
<dbReference type="InterPro" id="IPR014031">
    <property type="entry name" value="Ketoacyl_synth_C"/>
</dbReference>
<evidence type="ECO:0000259" key="9">
    <source>
        <dbReference type="PROSITE" id="PS52019"/>
    </source>
</evidence>
<dbReference type="SMART" id="SM00825">
    <property type="entry name" value="PKS_KS"/>
    <property type="match status" value="1"/>
</dbReference>
<comment type="pathway">
    <text evidence="1">Lipid metabolism; fatty acid biosynthesis.</text>
</comment>
<dbReference type="InterPro" id="IPR042104">
    <property type="entry name" value="PKS_dehydratase_sf"/>
</dbReference>
<dbReference type="PROSITE" id="PS52019">
    <property type="entry name" value="PKS_MFAS_DH"/>
    <property type="match status" value="1"/>
</dbReference>
<gene>
    <name evidence="10" type="primary">LOC108937604</name>
</gene>
<dbReference type="InterPro" id="IPR036291">
    <property type="entry name" value="NAD(P)-bd_dom_sf"/>
</dbReference>
<feature type="domain" description="Carrier" evidence="7">
    <location>
        <begin position="1968"/>
        <end position="2043"/>
    </location>
</feature>
<dbReference type="Gene3D" id="3.40.47.10">
    <property type="match status" value="1"/>
</dbReference>
<dbReference type="InterPro" id="IPR014030">
    <property type="entry name" value="Ketoacyl_synth_N"/>
</dbReference>
<evidence type="ECO:0000256" key="6">
    <source>
        <dbReference type="PROSITE-ProRule" id="PRU01363"/>
    </source>
</evidence>
<dbReference type="InterPro" id="IPR049551">
    <property type="entry name" value="PKS_DH_C"/>
</dbReference>
<evidence type="ECO:0000256" key="2">
    <source>
        <dbReference type="ARBA" id="ARBA00022450"/>
    </source>
</evidence>
<dbReference type="Gene3D" id="3.40.50.720">
    <property type="entry name" value="NAD(P)-binding Rossmann-like Domain"/>
    <property type="match status" value="1"/>
</dbReference>
<comment type="catalytic activity">
    <reaction evidence="5">
        <text>holo-[ACP] + malonyl-CoA = malonyl-[ACP] + CoA</text>
        <dbReference type="Rhea" id="RHEA:41792"/>
        <dbReference type="Rhea" id="RHEA-COMP:9623"/>
        <dbReference type="Rhea" id="RHEA-COMP:9685"/>
        <dbReference type="ChEBI" id="CHEBI:57287"/>
        <dbReference type="ChEBI" id="CHEBI:57384"/>
        <dbReference type="ChEBI" id="CHEBI:64479"/>
        <dbReference type="ChEBI" id="CHEBI:78449"/>
        <dbReference type="EC" id="2.3.1.39"/>
    </reaction>
    <physiologicalReaction direction="left-to-right" evidence="5">
        <dbReference type="Rhea" id="RHEA:41793"/>
    </physiologicalReaction>
</comment>
<evidence type="ECO:0000259" key="7">
    <source>
        <dbReference type="PROSITE" id="PS50075"/>
    </source>
</evidence>
<dbReference type="SUPFAM" id="SSF52151">
    <property type="entry name" value="FabD/lysophospholipase-like"/>
    <property type="match status" value="1"/>
</dbReference>
<dbReference type="GeneTree" id="ENSGT00940000164060"/>
<dbReference type="GO" id="GO:0004314">
    <property type="term" value="F:[acyl-carrier-protein] S-malonyltransferase activity"/>
    <property type="evidence" value="ECO:0007669"/>
    <property type="project" value="UniProtKB-EC"/>
</dbReference>
<keyword evidence="11" id="KW-1185">Reference proteome</keyword>
<dbReference type="InterPro" id="IPR016035">
    <property type="entry name" value="Acyl_Trfase/lysoPLipase"/>
</dbReference>
<dbReference type="InterPro" id="IPR009081">
    <property type="entry name" value="PP-bd_ACP"/>
</dbReference>
<dbReference type="CDD" id="cd00833">
    <property type="entry name" value="PKS"/>
    <property type="match status" value="1"/>
</dbReference>
<feature type="region of interest" description="N-terminal hotdog fold" evidence="6">
    <location>
        <begin position="857"/>
        <end position="977"/>
    </location>
</feature>